<dbReference type="InterPro" id="IPR021401">
    <property type="entry name" value="DUF3040"/>
</dbReference>
<dbReference type="Pfam" id="PF11239">
    <property type="entry name" value="DUF3040"/>
    <property type="match status" value="1"/>
</dbReference>
<evidence type="ECO:0000313" key="2">
    <source>
        <dbReference type="EMBL" id="NMH94970.1"/>
    </source>
</evidence>
<feature type="compositionally biased region" description="Low complexity" evidence="1">
    <location>
        <begin position="73"/>
        <end position="85"/>
    </location>
</feature>
<proteinExistence type="predicted"/>
<evidence type="ECO:0000256" key="1">
    <source>
        <dbReference type="SAM" id="MobiDB-lite"/>
    </source>
</evidence>
<dbReference type="EMBL" id="JAAXKZ010000145">
    <property type="protein sequence ID" value="NMH94970.1"/>
    <property type="molecule type" value="Genomic_DNA"/>
</dbReference>
<keyword evidence="3" id="KW-1185">Reference proteome</keyword>
<name>A0A848DQ42_9PSEU</name>
<evidence type="ECO:0000313" key="3">
    <source>
        <dbReference type="Proteomes" id="UP000586918"/>
    </source>
</evidence>
<dbReference type="Proteomes" id="UP000586918">
    <property type="component" value="Unassembled WGS sequence"/>
</dbReference>
<protein>
    <submittedName>
        <fullName evidence="2">DUF3040 domain-containing protein</fullName>
    </submittedName>
</protein>
<comment type="caution">
    <text evidence="2">The sequence shown here is derived from an EMBL/GenBank/DDBJ whole genome shotgun (WGS) entry which is preliminary data.</text>
</comment>
<feature type="compositionally biased region" description="Basic and acidic residues" evidence="1">
    <location>
        <begin position="99"/>
        <end position="130"/>
    </location>
</feature>
<organism evidence="2 3">
    <name type="scientific">Pseudonocardia bannensis</name>
    <dbReference type="NCBI Taxonomy" id="630973"/>
    <lineage>
        <taxon>Bacteria</taxon>
        <taxon>Bacillati</taxon>
        <taxon>Actinomycetota</taxon>
        <taxon>Actinomycetes</taxon>
        <taxon>Pseudonocardiales</taxon>
        <taxon>Pseudonocardiaceae</taxon>
        <taxon>Pseudonocardia</taxon>
    </lineage>
</organism>
<feature type="region of interest" description="Disordered" evidence="1">
    <location>
        <begin position="70"/>
        <end position="148"/>
    </location>
</feature>
<gene>
    <name evidence="2" type="ORF">HF519_26075</name>
</gene>
<reference evidence="2 3" key="1">
    <citation type="submission" date="2020-04" db="EMBL/GenBank/DDBJ databases">
        <authorList>
            <person name="Klaysubun C."/>
            <person name="Duangmal K."/>
            <person name="Lipun K."/>
        </authorList>
    </citation>
    <scope>NUCLEOTIDE SEQUENCE [LARGE SCALE GENOMIC DNA]</scope>
    <source>
        <strain evidence="2 3">DSM 45300</strain>
    </source>
</reference>
<accession>A0A848DQ42</accession>
<dbReference type="AlphaFoldDB" id="A0A848DQ42"/>
<sequence>MLDDRDRELLFEIERRLLIEDPKRVRSFEAAPHGRPPDHHPGTDMITTVAGLTLCVVLLIGPRPLTDAEIATRRSAAPPRAAAEAQVSPRARSGTPTSARDEETYRDRHDQSRTRPPADRERSPSRRSGERAGSPVPAVDHLWGRRRQ</sequence>